<dbReference type="AlphaFoldDB" id="A0A518BF91"/>
<evidence type="ECO:0000256" key="1">
    <source>
        <dbReference type="ARBA" id="ARBA00001966"/>
    </source>
</evidence>
<dbReference type="InterPro" id="IPR013785">
    <property type="entry name" value="Aldolase_TIM"/>
</dbReference>
<dbReference type="EMBL" id="CP036287">
    <property type="protein sequence ID" value="QDU65650.1"/>
    <property type="molecule type" value="Genomic_DNA"/>
</dbReference>
<dbReference type="InterPro" id="IPR058240">
    <property type="entry name" value="rSAM_sf"/>
</dbReference>
<dbReference type="Gene3D" id="3.20.20.70">
    <property type="entry name" value="Aldolase class I"/>
    <property type="match status" value="1"/>
</dbReference>
<feature type="domain" description="4Fe4S-binding SPASM" evidence="8">
    <location>
        <begin position="246"/>
        <end position="313"/>
    </location>
</feature>
<dbReference type="InterPro" id="IPR023885">
    <property type="entry name" value="4Fe4S-binding_SPASM_dom"/>
</dbReference>
<dbReference type="GO" id="GO:0046872">
    <property type="term" value="F:metal ion binding"/>
    <property type="evidence" value="ECO:0007669"/>
    <property type="project" value="UniProtKB-KW"/>
</dbReference>
<name>A0A518BF91_9BACT</name>
<feature type="domain" description="Radical SAM core" evidence="7">
    <location>
        <begin position="46"/>
        <end position="178"/>
    </location>
</feature>
<dbReference type="GO" id="GO:0051536">
    <property type="term" value="F:iron-sulfur cluster binding"/>
    <property type="evidence" value="ECO:0007669"/>
    <property type="project" value="UniProtKB-KW"/>
</dbReference>
<gene>
    <name evidence="9" type="primary">btrN_1</name>
    <name evidence="9" type="ORF">Pla133_07150</name>
</gene>
<organism evidence="9 10">
    <name type="scientific">Engelhardtia mirabilis</name>
    <dbReference type="NCBI Taxonomy" id="2528011"/>
    <lineage>
        <taxon>Bacteria</taxon>
        <taxon>Pseudomonadati</taxon>
        <taxon>Planctomycetota</taxon>
        <taxon>Planctomycetia</taxon>
        <taxon>Planctomycetia incertae sedis</taxon>
        <taxon>Engelhardtia</taxon>
    </lineage>
</organism>
<dbReference type="KEGG" id="pbap:Pla133_07150"/>
<keyword evidence="2" id="KW-0004">4Fe-4S</keyword>
<keyword evidence="9" id="KW-0560">Oxidoreductase</keyword>
<keyword evidence="10" id="KW-1185">Reference proteome</keyword>
<dbReference type="PANTHER" id="PTHR11228:SF34">
    <property type="entry name" value="TUNGSTEN-CONTAINING ALDEHYDE FERREDOXIN OXIDOREDUCTASE COFACTOR MODIFYING PROTEIN"/>
    <property type="match status" value="1"/>
</dbReference>
<evidence type="ECO:0000256" key="2">
    <source>
        <dbReference type="ARBA" id="ARBA00022485"/>
    </source>
</evidence>
<evidence type="ECO:0000313" key="9">
    <source>
        <dbReference type="EMBL" id="QDU65650.1"/>
    </source>
</evidence>
<dbReference type="SFLD" id="SFLDG01387">
    <property type="entry name" value="BtrN-like_SPASM_domain_contain"/>
    <property type="match status" value="1"/>
</dbReference>
<dbReference type="InterPro" id="IPR007197">
    <property type="entry name" value="rSAM"/>
</dbReference>
<accession>A0A518BF91</accession>
<dbReference type="EC" id="1.1.99.38" evidence="9"/>
<protein>
    <submittedName>
        <fullName evidence="9">S-adenosyl-L-methionine-dependent 2-deoxy-scyllo-inosamine dehydrogenase</fullName>
        <ecNumber evidence="9">1.1.99.38</ecNumber>
    </submittedName>
</protein>
<dbReference type="GO" id="GO:0016491">
    <property type="term" value="F:oxidoreductase activity"/>
    <property type="evidence" value="ECO:0007669"/>
    <property type="project" value="UniProtKB-KW"/>
</dbReference>
<proteinExistence type="predicted"/>
<dbReference type="InterPro" id="IPR034391">
    <property type="entry name" value="AdoMet-like_SPASM_containing"/>
</dbReference>
<dbReference type="PANTHER" id="PTHR11228">
    <property type="entry name" value="RADICAL SAM DOMAIN PROTEIN"/>
    <property type="match status" value="1"/>
</dbReference>
<evidence type="ECO:0000313" key="10">
    <source>
        <dbReference type="Proteomes" id="UP000316921"/>
    </source>
</evidence>
<dbReference type="CDD" id="cd21109">
    <property type="entry name" value="SPASM"/>
    <property type="match status" value="1"/>
</dbReference>
<evidence type="ECO:0000256" key="4">
    <source>
        <dbReference type="ARBA" id="ARBA00022723"/>
    </source>
</evidence>
<dbReference type="SFLD" id="SFLDS00029">
    <property type="entry name" value="Radical_SAM"/>
    <property type="match status" value="1"/>
</dbReference>
<sequence length="320" mass="35472">MRAIDRLTEGDRERDLLQRLRTGRVAAVDVERECLPFFTKLQVQTATHCNAACSTCPHPQVTRALSSGQMTEDLYERILRQLPGRGVERISPFLMNEPLVDKRLPRLVRRTREVVPEAEVTIITNGQLLDARRAVELAEAGMGEITVSVNGFERGAYGAVMVGLDFDAVVANLEALGRLRAAGDLGSMRVQVSALELGDAAERADAFEQRVGLPVFLRPVSNRAGAVDAQALRAGGCALSDRPAVCQRPFVKAYVLFDGRMVLCNSDWWREEIIGDVAQRSLEDLWHDARLMQIRRNHIEGRLPAGSPCARCDYPRLAID</sequence>
<dbReference type="Proteomes" id="UP000316921">
    <property type="component" value="Chromosome"/>
</dbReference>
<dbReference type="SFLD" id="SFLDG01067">
    <property type="entry name" value="SPASM/twitch_domain_containing"/>
    <property type="match status" value="1"/>
</dbReference>
<dbReference type="SUPFAM" id="SSF102114">
    <property type="entry name" value="Radical SAM enzymes"/>
    <property type="match status" value="1"/>
</dbReference>
<evidence type="ECO:0000256" key="5">
    <source>
        <dbReference type="ARBA" id="ARBA00023004"/>
    </source>
</evidence>
<dbReference type="CDD" id="cd01335">
    <property type="entry name" value="Radical_SAM"/>
    <property type="match status" value="1"/>
</dbReference>
<keyword evidence="6" id="KW-0411">Iron-sulfur</keyword>
<keyword evidence="3" id="KW-0949">S-adenosyl-L-methionine</keyword>
<keyword evidence="4" id="KW-0479">Metal-binding</keyword>
<comment type="cofactor">
    <cofactor evidence="1">
        <name>[4Fe-4S] cluster</name>
        <dbReference type="ChEBI" id="CHEBI:49883"/>
    </cofactor>
</comment>
<dbReference type="RefSeq" id="WP_145062463.1">
    <property type="nucleotide sequence ID" value="NZ_CP036287.1"/>
</dbReference>
<evidence type="ECO:0000256" key="6">
    <source>
        <dbReference type="ARBA" id="ARBA00023014"/>
    </source>
</evidence>
<evidence type="ECO:0000259" key="7">
    <source>
        <dbReference type="Pfam" id="PF04055"/>
    </source>
</evidence>
<dbReference type="Pfam" id="PF13186">
    <property type="entry name" value="SPASM"/>
    <property type="match status" value="1"/>
</dbReference>
<dbReference type="InterPro" id="IPR050377">
    <property type="entry name" value="Radical_SAM_PqqE_MftC-like"/>
</dbReference>
<evidence type="ECO:0000256" key="3">
    <source>
        <dbReference type="ARBA" id="ARBA00022691"/>
    </source>
</evidence>
<dbReference type="Pfam" id="PF04055">
    <property type="entry name" value="Radical_SAM"/>
    <property type="match status" value="1"/>
</dbReference>
<keyword evidence="5" id="KW-0408">Iron</keyword>
<evidence type="ECO:0000259" key="8">
    <source>
        <dbReference type="Pfam" id="PF13186"/>
    </source>
</evidence>
<reference evidence="9 10" key="1">
    <citation type="submission" date="2019-02" db="EMBL/GenBank/DDBJ databases">
        <title>Deep-cultivation of Planctomycetes and their phenomic and genomic characterization uncovers novel biology.</title>
        <authorList>
            <person name="Wiegand S."/>
            <person name="Jogler M."/>
            <person name="Boedeker C."/>
            <person name="Pinto D."/>
            <person name="Vollmers J."/>
            <person name="Rivas-Marin E."/>
            <person name="Kohn T."/>
            <person name="Peeters S.H."/>
            <person name="Heuer A."/>
            <person name="Rast P."/>
            <person name="Oberbeckmann S."/>
            <person name="Bunk B."/>
            <person name="Jeske O."/>
            <person name="Meyerdierks A."/>
            <person name="Storesund J.E."/>
            <person name="Kallscheuer N."/>
            <person name="Luecker S."/>
            <person name="Lage O.M."/>
            <person name="Pohl T."/>
            <person name="Merkel B.J."/>
            <person name="Hornburger P."/>
            <person name="Mueller R.-W."/>
            <person name="Bruemmer F."/>
            <person name="Labrenz M."/>
            <person name="Spormann A.M."/>
            <person name="Op den Camp H."/>
            <person name="Overmann J."/>
            <person name="Amann R."/>
            <person name="Jetten M.S.M."/>
            <person name="Mascher T."/>
            <person name="Medema M.H."/>
            <person name="Devos D.P."/>
            <person name="Kaster A.-K."/>
            <person name="Ovreas L."/>
            <person name="Rohde M."/>
            <person name="Galperin M.Y."/>
            <person name="Jogler C."/>
        </authorList>
    </citation>
    <scope>NUCLEOTIDE SEQUENCE [LARGE SCALE GENOMIC DNA]</scope>
    <source>
        <strain evidence="9 10">Pla133</strain>
    </source>
</reference>